<comment type="caution">
    <text evidence="2">The sequence shown here is derived from an EMBL/GenBank/DDBJ whole genome shotgun (WGS) entry which is preliminary data.</text>
</comment>
<dbReference type="Proteomes" id="UP000242367">
    <property type="component" value="Unassembled WGS sequence"/>
</dbReference>
<evidence type="ECO:0000313" key="2">
    <source>
        <dbReference type="EMBL" id="POM25755.1"/>
    </source>
</evidence>
<proteinExistence type="predicted"/>
<feature type="compositionally biased region" description="Low complexity" evidence="1">
    <location>
        <begin position="1"/>
        <end position="19"/>
    </location>
</feature>
<dbReference type="RefSeq" id="WP_103560819.1">
    <property type="nucleotide sequence ID" value="NZ_MTBP01000001.1"/>
</dbReference>
<gene>
    <name evidence="2" type="ORF">BTM25_01380</name>
</gene>
<feature type="region of interest" description="Disordered" evidence="1">
    <location>
        <begin position="1"/>
        <end position="22"/>
    </location>
</feature>
<name>A0A2P4UL42_9ACTN</name>
<evidence type="ECO:0008006" key="4">
    <source>
        <dbReference type="Google" id="ProtNLM"/>
    </source>
</evidence>
<reference evidence="2 3" key="1">
    <citation type="journal article" date="2017" name="Chemistry">
        <title>Isolation, Biosynthesis and Chemical Modifications of Rubterolones A-F: Rare Tropolone Alkaloids from Actinomadura sp. 5-2.</title>
        <authorList>
            <person name="Guo H."/>
            <person name="Benndorf R."/>
            <person name="Leichnitz D."/>
            <person name="Klassen J.L."/>
            <person name="Vollmers J."/>
            <person name="Gorls H."/>
            <person name="Steinacker M."/>
            <person name="Weigel C."/>
            <person name="Dahse H.M."/>
            <person name="Kaster A.K."/>
            <person name="de Beer Z.W."/>
            <person name="Poulsen M."/>
            <person name="Beemelmanns C."/>
        </authorList>
    </citation>
    <scope>NUCLEOTIDE SEQUENCE [LARGE SCALE GENOMIC DNA]</scope>
    <source>
        <strain evidence="2 3">5-2</strain>
    </source>
</reference>
<dbReference type="Pfam" id="PF16259">
    <property type="entry name" value="DUF4913"/>
    <property type="match status" value="1"/>
</dbReference>
<keyword evidence="3" id="KW-1185">Reference proteome</keyword>
<dbReference type="EMBL" id="MTBP01000001">
    <property type="protein sequence ID" value="POM25755.1"/>
    <property type="molecule type" value="Genomic_DNA"/>
</dbReference>
<protein>
    <recommendedName>
        <fullName evidence="4">DUF4913 domain-containing protein</fullName>
    </recommendedName>
</protein>
<dbReference type="InterPro" id="IPR032584">
    <property type="entry name" value="DUF4913"/>
</dbReference>
<organism evidence="2 3">
    <name type="scientific">Actinomadura rubteroloni</name>
    <dbReference type="NCBI Taxonomy" id="1926885"/>
    <lineage>
        <taxon>Bacteria</taxon>
        <taxon>Bacillati</taxon>
        <taxon>Actinomycetota</taxon>
        <taxon>Actinomycetes</taxon>
        <taxon>Streptosporangiales</taxon>
        <taxon>Thermomonosporaceae</taxon>
        <taxon>Actinomadura</taxon>
    </lineage>
</organism>
<accession>A0A2P4UL42</accession>
<evidence type="ECO:0000256" key="1">
    <source>
        <dbReference type="SAM" id="MobiDB-lite"/>
    </source>
</evidence>
<sequence>MSASLADAGPDGPDAWASDTAEPEPLFSNPEEFVVEFLSPLIQRRLGGSYTWCPRWWAHAEGLLRITALWETWEHFRYEGALGMSTWLLHHADPHLAVLLSKDNGPFSSCKPDRHVALPPLPHEPAPDGMWMAAAFSDSRPDGMDVNSSES</sequence>
<dbReference type="AlphaFoldDB" id="A0A2P4UL42"/>
<evidence type="ECO:0000313" key="3">
    <source>
        <dbReference type="Proteomes" id="UP000242367"/>
    </source>
</evidence>